<gene>
    <name evidence="1" type="ORF">P153DRAFT_388032</name>
</gene>
<reference evidence="1" key="1">
    <citation type="journal article" date="2020" name="Stud. Mycol.">
        <title>101 Dothideomycetes genomes: a test case for predicting lifestyles and emergence of pathogens.</title>
        <authorList>
            <person name="Haridas S."/>
            <person name="Albert R."/>
            <person name="Binder M."/>
            <person name="Bloem J."/>
            <person name="Labutti K."/>
            <person name="Salamov A."/>
            <person name="Andreopoulos B."/>
            <person name="Baker S."/>
            <person name="Barry K."/>
            <person name="Bills G."/>
            <person name="Bluhm B."/>
            <person name="Cannon C."/>
            <person name="Castanera R."/>
            <person name="Culley D."/>
            <person name="Daum C."/>
            <person name="Ezra D."/>
            <person name="Gonzalez J."/>
            <person name="Henrissat B."/>
            <person name="Kuo A."/>
            <person name="Liang C."/>
            <person name="Lipzen A."/>
            <person name="Lutzoni F."/>
            <person name="Magnuson J."/>
            <person name="Mondo S."/>
            <person name="Nolan M."/>
            <person name="Ohm R."/>
            <person name="Pangilinan J."/>
            <person name="Park H.-J."/>
            <person name="Ramirez L."/>
            <person name="Alfaro M."/>
            <person name="Sun H."/>
            <person name="Tritt A."/>
            <person name="Yoshinaga Y."/>
            <person name="Zwiers L.-H."/>
            <person name="Turgeon B."/>
            <person name="Goodwin S."/>
            <person name="Spatafora J."/>
            <person name="Crous P."/>
            <person name="Grigoriev I."/>
        </authorList>
    </citation>
    <scope>NUCLEOTIDE SEQUENCE</scope>
    <source>
        <strain evidence="1">CBS 119687</strain>
    </source>
</reference>
<accession>A0A6A6A697</accession>
<dbReference type="Proteomes" id="UP000799771">
    <property type="component" value="Unassembled WGS sequence"/>
</dbReference>
<evidence type="ECO:0000313" key="1">
    <source>
        <dbReference type="EMBL" id="KAF2126705.1"/>
    </source>
</evidence>
<name>A0A6A6A697_9PLEO</name>
<dbReference type="AlphaFoldDB" id="A0A6A6A697"/>
<dbReference type="GeneID" id="54411143"/>
<dbReference type="RefSeq" id="XP_033521097.1">
    <property type="nucleotide sequence ID" value="XM_033670711.1"/>
</dbReference>
<dbReference type="EMBL" id="ML977512">
    <property type="protein sequence ID" value="KAF2126705.1"/>
    <property type="molecule type" value="Genomic_DNA"/>
</dbReference>
<organism evidence="1 2">
    <name type="scientific">Dothidotthia symphoricarpi CBS 119687</name>
    <dbReference type="NCBI Taxonomy" id="1392245"/>
    <lineage>
        <taxon>Eukaryota</taxon>
        <taxon>Fungi</taxon>
        <taxon>Dikarya</taxon>
        <taxon>Ascomycota</taxon>
        <taxon>Pezizomycotina</taxon>
        <taxon>Dothideomycetes</taxon>
        <taxon>Pleosporomycetidae</taxon>
        <taxon>Pleosporales</taxon>
        <taxon>Dothidotthiaceae</taxon>
        <taxon>Dothidotthia</taxon>
    </lineage>
</organism>
<proteinExistence type="predicted"/>
<evidence type="ECO:0000313" key="2">
    <source>
        <dbReference type="Proteomes" id="UP000799771"/>
    </source>
</evidence>
<protein>
    <submittedName>
        <fullName evidence="1">Uncharacterized protein</fullName>
    </submittedName>
</protein>
<keyword evidence="2" id="KW-1185">Reference proteome</keyword>
<sequence>MAANPFRPYLKLTTDINLAQDYTRSRRGRHKLAQAVILEYHDFIRNEFQPNEATFNAATSTHIPLAIGEDCLPQTVLNCSKARLFITGDSPLTYALNYRIKTTTAGLLAADFCVKNGRGSYQRHDNEDQKAEEQATQICHQNACNNCASIQQHSSISAKALTGFDVAATVFWDDKTLSCLIVLKPLLYPTAQMIPSRPESLVGQETPF</sequence>